<name>A0ACC3SUJ3_LIPKO</name>
<organism evidence="1 2">
    <name type="scientific">Lipomyces kononenkoae</name>
    <name type="common">Yeast</name>
    <dbReference type="NCBI Taxonomy" id="34357"/>
    <lineage>
        <taxon>Eukaryota</taxon>
        <taxon>Fungi</taxon>
        <taxon>Dikarya</taxon>
        <taxon>Ascomycota</taxon>
        <taxon>Saccharomycotina</taxon>
        <taxon>Lipomycetes</taxon>
        <taxon>Lipomycetales</taxon>
        <taxon>Lipomycetaceae</taxon>
        <taxon>Lipomyces</taxon>
    </lineage>
</organism>
<accession>A0ACC3SUJ3</accession>
<comment type="caution">
    <text evidence="1">The sequence shown here is derived from an EMBL/GenBank/DDBJ whole genome shotgun (WGS) entry which is preliminary data.</text>
</comment>
<reference evidence="2" key="1">
    <citation type="journal article" date="2024" name="Front. Bioeng. Biotechnol.">
        <title>Genome-scale model development and genomic sequencing of the oleaginous clade Lipomyces.</title>
        <authorList>
            <person name="Czajka J.J."/>
            <person name="Han Y."/>
            <person name="Kim J."/>
            <person name="Mondo S.J."/>
            <person name="Hofstad B.A."/>
            <person name="Robles A."/>
            <person name="Haridas S."/>
            <person name="Riley R."/>
            <person name="LaButti K."/>
            <person name="Pangilinan J."/>
            <person name="Andreopoulos W."/>
            <person name="Lipzen A."/>
            <person name="Yan J."/>
            <person name="Wang M."/>
            <person name="Ng V."/>
            <person name="Grigoriev I.V."/>
            <person name="Spatafora J.W."/>
            <person name="Magnuson J.K."/>
            <person name="Baker S.E."/>
            <person name="Pomraning K.R."/>
        </authorList>
    </citation>
    <scope>NUCLEOTIDE SEQUENCE [LARGE SCALE GENOMIC DNA]</scope>
    <source>
        <strain evidence="2">CBS 7786</strain>
    </source>
</reference>
<evidence type="ECO:0000313" key="2">
    <source>
        <dbReference type="Proteomes" id="UP001433508"/>
    </source>
</evidence>
<proteinExistence type="predicted"/>
<evidence type="ECO:0000313" key="1">
    <source>
        <dbReference type="EMBL" id="KAK9235291.1"/>
    </source>
</evidence>
<dbReference type="EMBL" id="MU971422">
    <property type="protein sequence ID" value="KAK9235291.1"/>
    <property type="molecule type" value="Genomic_DNA"/>
</dbReference>
<dbReference type="Proteomes" id="UP001433508">
    <property type="component" value="Unassembled WGS sequence"/>
</dbReference>
<protein>
    <submittedName>
        <fullName evidence="1">Mediator complex, subunit Med19</fullName>
    </submittedName>
</protein>
<keyword evidence="2" id="KW-1185">Reference proteome</keyword>
<sequence>MPPLHLPPQTRYTQPQLSATQNLMPIFGLTTVQQSVARSDPVTGAKRKLRKSYKGHIADLPGKNEIPTDHFILSLVHAPPPDPPVPIDQPLDRALLETVFTMDKTPETGVAGFDASVLGLIAGPSATAAATSSGVAVTTKKDKLAGSDAAATTAAAAAVGGGVSSAGEEKSRRRKRKSAGTGTATGDGSDVGLSTDTGGRRRKKRNV</sequence>
<gene>
    <name evidence="1" type="ORF">V1525DRAFT_274402</name>
</gene>